<organism evidence="1 2">
    <name type="scientific">Trichonephila inaurata madagascariensis</name>
    <dbReference type="NCBI Taxonomy" id="2747483"/>
    <lineage>
        <taxon>Eukaryota</taxon>
        <taxon>Metazoa</taxon>
        <taxon>Ecdysozoa</taxon>
        <taxon>Arthropoda</taxon>
        <taxon>Chelicerata</taxon>
        <taxon>Arachnida</taxon>
        <taxon>Araneae</taxon>
        <taxon>Araneomorphae</taxon>
        <taxon>Entelegynae</taxon>
        <taxon>Araneoidea</taxon>
        <taxon>Nephilidae</taxon>
        <taxon>Trichonephila</taxon>
        <taxon>Trichonephila inaurata</taxon>
    </lineage>
</organism>
<comment type="caution">
    <text evidence="1">The sequence shown here is derived from an EMBL/GenBank/DDBJ whole genome shotgun (WGS) entry which is preliminary data.</text>
</comment>
<name>A0A8X6YUS0_9ARAC</name>
<sequence>VKTYSQAASTSNFKNILQMAPHHKETPVALVTNQANQSSPLIPP</sequence>
<proteinExistence type="predicted"/>
<evidence type="ECO:0000313" key="2">
    <source>
        <dbReference type="Proteomes" id="UP000886998"/>
    </source>
</evidence>
<reference evidence="1" key="1">
    <citation type="submission" date="2020-08" db="EMBL/GenBank/DDBJ databases">
        <title>Multicomponent nature underlies the extraordinary mechanical properties of spider dragline silk.</title>
        <authorList>
            <person name="Kono N."/>
            <person name="Nakamura H."/>
            <person name="Mori M."/>
            <person name="Yoshida Y."/>
            <person name="Ohtoshi R."/>
            <person name="Malay A.D."/>
            <person name="Moran D.A.P."/>
            <person name="Tomita M."/>
            <person name="Numata K."/>
            <person name="Arakawa K."/>
        </authorList>
    </citation>
    <scope>NUCLEOTIDE SEQUENCE</scope>
</reference>
<protein>
    <submittedName>
        <fullName evidence="1">Uncharacterized protein</fullName>
    </submittedName>
</protein>
<accession>A0A8X6YUS0</accession>
<gene>
    <name evidence="1" type="ORF">TNIN_400891</name>
</gene>
<evidence type="ECO:0000313" key="1">
    <source>
        <dbReference type="EMBL" id="GFY77416.1"/>
    </source>
</evidence>
<dbReference type="Proteomes" id="UP000886998">
    <property type="component" value="Unassembled WGS sequence"/>
</dbReference>
<keyword evidence="2" id="KW-1185">Reference proteome</keyword>
<feature type="non-terminal residue" evidence="1">
    <location>
        <position position="1"/>
    </location>
</feature>
<dbReference type="EMBL" id="BMAV01022448">
    <property type="protein sequence ID" value="GFY77416.1"/>
    <property type="molecule type" value="Genomic_DNA"/>
</dbReference>
<dbReference type="AlphaFoldDB" id="A0A8X6YUS0"/>